<evidence type="ECO:0000313" key="3">
    <source>
        <dbReference type="Proteomes" id="UP000070319"/>
    </source>
</evidence>
<feature type="transmembrane region" description="Helical" evidence="1">
    <location>
        <begin position="145"/>
        <end position="166"/>
    </location>
</feature>
<protein>
    <recommendedName>
        <fullName evidence="4">O-antigen polysaccharide polymerase Wzy</fullName>
    </recommendedName>
</protein>
<feature type="transmembrane region" description="Helical" evidence="1">
    <location>
        <begin position="54"/>
        <end position="80"/>
    </location>
</feature>
<feature type="transmembrane region" description="Helical" evidence="1">
    <location>
        <begin position="384"/>
        <end position="405"/>
    </location>
</feature>
<feature type="transmembrane region" description="Helical" evidence="1">
    <location>
        <begin position="331"/>
        <end position="350"/>
    </location>
</feature>
<feature type="transmembrane region" description="Helical" evidence="1">
    <location>
        <begin position="31"/>
        <end position="47"/>
    </location>
</feature>
<dbReference type="EMBL" id="LTDF01000045">
    <property type="protein sequence ID" value="KXT54301.1"/>
    <property type="molecule type" value="Genomic_DNA"/>
</dbReference>
<feature type="transmembrane region" description="Helical" evidence="1">
    <location>
        <begin position="248"/>
        <end position="263"/>
    </location>
</feature>
<accession>A0A139LS51</accession>
<feature type="transmembrane region" description="Helical" evidence="1">
    <location>
        <begin position="191"/>
        <end position="211"/>
    </location>
</feature>
<feature type="transmembrane region" description="Helical" evidence="1">
    <location>
        <begin position="433"/>
        <end position="451"/>
    </location>
</feature>
<feature type="transmembrane region" description="Helical" evidence="1">
    <location>
        <begin position="223"/>
        <end position="242"/>
    </location>
</feature>
<gene>
    <name evidence="2" type="ORF">HMPREF2531_00834</name>
</gene>
<comment type="caution">
    <text evidence="2">The sequence shown here is derived from an EMBL/GenBank/DDBJ whole genome shotgun (WGS) entry which is preliminary data.</text>
</comment>
<keyword evidence="1" id="KW-1133">Transmembrane helix</keyword>
<dbReference type="Proteomes" id="UP000070319">
    <property type="component" value="Unassembled WGS sequence"/>
</dbReference>
<evidence type="ECO:0000256" key="1">
    <source>
        <dbReference type="SAM" id="Phobius"/>
    </source>
</evidence>
<reference evidence="2 3" key="1">
    <citation type="submission" date="2016-02" db="EMBL/GenBank/DDBJ databases">
        <authorList>
            <person name="Wen L."/>
            <person name="He K."/>
            <person name="Yang H."/>
        </authorList>
    </citation>
    <scope>NUCLEOTIDE SEQUENCE [LARGE SCALE GENOMIC DNA]</scope>
    <source>
        <strain evidence="2 3">KLE1704</strain>
    </source>
</reference>
<dbReference type="RefSeq" id="WP_061434223.1">
    <property type="nucleotide sequence ID" value="NZ_KQ968679.1"/>
</dbReference>
<proteinExistence type="predicted"/>
<keyword evidence="1" id="KW-0812">Transmembrane</keyword>
<feature type="transmembrane region" description="Helical" evidence="1">
    <location>
        <begin position="100"/>
        <end position="124"/>
    </location>
</feature>
<dbReference type="PATRIC" id="fig|329854.7.peg.836"/>
<feature type="transmembrane region" description="Helical" evidence="1">
    <location>
        <begin position="270"/>
        <end position="291"/>
    </location>
</feature>
<evidence type="ECO:0000313" key="2">
    <source>
        <dbReference type="EMBL" id="KXT54301.1"/>
    </source>
</evidence>
<organism evidence="2">
    <name type="scientific">Bacteroides intestinalis</name>
    <dbReference type="NCBI Taxonomy" id="329854"/>
    <lineage>
        <taxon>Bacteria</taxon>
        <taxon>Pseudomonadati</taxon>
        <taxon>Bacteroidota</taxon>
        <taxon>Bacteroidia</taxon>
        <taxon>Bacteroidales</taxon>
        <taxon>Bacteroidaceae</taxon>
        <taxon>Bacteroides</taxon>
    </lineage>
</organism>
<dbReference type="NCBIfam" id="TIGR04370">
    <property type="entry name" value="glyco_rpt_poly"/>
    <property type="match status" value="1"/>
</dbReference>
<dbReference type="AlphaFoldDB" id="A0A139LS51"/>
<sequence length="457" mass="53834">MKIEKRTVSWFVTMLFVLLYLYFFMPPAKEILVINSFSFLLFVTFLFKKKQSLFYIDFLVLFILFFFFYSFSYPFLYYFAYPLSFLNIISEKNIYQGLILNTWVIHGLYFISYVCYCTSLSSFYEITDICVRLRNKLELLRQRRFSYRTFVLLLLLTDPLYIIYIFRSIKYSGAGSRAAIMSQVLSGGFEMIKIVICGISFFCILFFWLNRKRFSRLSSIDKSVLVLSILPLLSFWIIHILSGNRREVLNVIIALVPIFLLSSEIKKKKLFRMSILLGALFIFMSVVRIYSGNVDTGDMGNTLYYVYAALGEFVGPHQTLLAYMSVSNMHYLCGLSYANLILFFVPRSIWPNKPMTLSGQFNWDFDIHGIGYAYTPMTEAYVNFGLYSICLFPFIIWCIYTFIIVLSKKNPFWYIFSLVFVVTFNRAEFSTFVFEVLLFAIGFFFFYVPLYKLKNHV</sequence>
<name>A0A139LS51_9BACE</name>
<keyword evidence="1" id="KW-0472">Membrane</keyword>
<feature type="transmembrane region" description="Helical" evidence="1">
    <location>
        <begin position="7"/>
        <end position="25"/>
    </location>
</feature>
<evidence type="ECO:0008006" key="4">
    <source>
        <dbReference type="Google" id="ProtNLM"/>
    </source>
</evidence>